<comment type="function">
    <text evidence="9">Transcription factor that binds specifically to a 5'-AA[AG]G-3' consensus core sequence.</text>
</comment>
<evidence type="ECO:0000256" key="10">
    <source>
        <dbReference type="SAM" id="MobiDB-lite"/>
    </source>
</evidence>
<reference evidence="12" key="1">
    <citation type="submission" date="2024-03" db="EMBL/GenBank/DDBJ databases">
        <title>WGS assembly of Saponaria officinalis var. Norfolk2.</title>
        <authorList>
            <person name="Jenkins J."/>
            <person name="Shu S."/>
            <person name="Grimwood J."/>
            <person name="Barry K."/>
            <person name="Goodstein D."/>
            <person name="Schmutz J."/>
            <person name="Leebens-Mack J."/>
            <person name="Osbourn A."/>
        </authorList>
    </citation>
    <scope>NUCLEOTIDE SEQUENCE [LARGE SCALE GENOMIC DNA]</scope>
    <source>
        <strain evidence="12">JIC</strain>
    </source>
</reference>
<dbReference type="GO" id="GO:0005634">
    <property type="term" value="C:nucleus"/>
    <property type="evidence" value="ECO:0007669"/>
    <property type="project" value="UniProtKB-SubCell"/>
</dbReference>
<dbReference type="Pfam" id="PF02701">
    <property type="entry name" value="Zn_ribbon_Dof"/>
    <property type="match status" value="1"/>
</dbReference>
<feature type="region of interest" description="Disordered" evidence="10">
    <location>
        <begin position="130"/>
        <end position="180"/>
    </location>
</feature>
<dbReference type="Proteomes" id="UP001443914">
    <property type="component" value="Unassembled WGS sequence"/>
</dbReference>
<sequence>MVFSSVPLYLDPPNWQQHSNQHLHNDQIQQHHLISQQHVQQQQQQQQPQLQQQQQQNQVVGSIGAQQIRANSMAERARLAKIPPPEGPQKCPRCDSTNTKFCYYNNYSLSQPRHFCKTCRRYWTRGGALRNVPVGGGCRRNKRSSSSSSNKSSSGGGATSAKSATTAANHMVSDPSRGINVNSLTGMINSGGGNSSNNPLSFMASLQNIAHLGGMGLNFNGGPINNINSNTTPLVGVAGDAGAGAAGAGYNNLEFPHHQQQIHHQFPNFLGGFEIPGSSAGGGGGGGGAGGLIYPQFQNVHHRNNINNSEDDQDQQHREQELTFNNDHMSSKGSSIITNMVTPVKMEDNNGQQQQQQQQQGLNIAKQLMMGISSSNDDDNNNNNSNITGNNSPFWGGNMSNTIGVTSMWTDLSGLNSSSTSHLL</sequence>
<proteinExistence type="predicted"/>
<evidence type="ECO:0000256" key="9">
    <source>
        <dbReference type="RuleBase" id="RU369094"/>
    </source>
</evidence>
<evidence type="ECO:0000256" key="4">
    <source>
        <dbReference type="ARBA" id="ARBA00023015"/>
    </source>
</evidence>
<gene>
    <name evidence="12" type="ORF">RND81_01G010000</name>
</gene>
<dbReference type="EMBL" id="JBDFQZ010000001">
    <property type="protein sequence ID" value="KAK9755213.1"/>
    <property type="molecule type" value="Genomic_DNA"/>
</dbReference>
<keyword evidence="1 9" id="KW-0479">Metal-binding</keyword>
<dbReference type="GO" id="GO:0003677">
    <property type="term" value="F:DNA binding"/>
    <property type="evidence" value="ECO:0007669"/>
    <property type="project" value="UniProtKB-UniRule"/>
</dbReference>
<organism evidence="12 13">
    <name type="scientific">Saponaria officinalis</name>
    <name type="common">Common soapwort</name>
    <name type="synonym">Lychnis saponaria</name>
    <dbReference type="NCBI Taxonomy" id="3572"/>
    <lineage>
        <taxon>Eukaryota</taxon>
        <taxon>Viridiplantae</taxon>
        <taxon>Streptophyta</taxon>
        <taxon>Embryophyta</taxon>
        <taxon>Tracheophyta</taxon>
        <taxon>Spermatophyta</taxon>
        <taxon>Magnoliopsida</taxon>
        <taxon>eudicotyledons</taxon>
        <taxon>Gunneridae</taxon>
        <taxon>Pentapetalae</taxon>
        <taxon>Caryophyllales</taxon>
        <taxon>Caryophyllaceae</taxon>
        <taxon>Caryophylleae</taxon>
        <taxon>Saponaria</taxon>
    </lineage>
</organism>
<evidence type="ECO:0000256" key="3">
    <source>
        <dbReference type="ARBA" id="ARBA00022833"/>
    </source>
</evidence>
<evidence type="ECO:0000256" key="5">
    <source>
        <dbReference type="ARBA" id="ARBA00023125"/>
    </source>
</evidence>
<evidence type="ECO:0000256" key="2">
    <source>
        <dbReference type="ARBA" id="ARBA00022771"/>
    </source>
</evidence>
<evidence type="ECO:0000256" key="1">
    <source>
        <dbReference type="ARBA" id="ARBA00022723"/>
    </source>
</evidence>
<dbReference type="GO" id="GO:0003700">
    <property type="term" value="F:DNA-binding transcription factor activity"/>
    <property type="evidence" value="ECO:0007669"/>
    <property type="project" value="UniProtKB-UniRule"/>
</dbReference>
<keyword evidence="5 8" id="KW-0238">DNA-binding</keyword>
<evidence type="ECO:0000256" key="8">
    <source>
        <dbReference type="PROSITE-ProRule" id="PRU00071"/>
    </source>
</evidence>
<keyword evidence="4 9" id="KW-0805">Transcription regulation</keyword>
<feature type="region of interest" description="Disordered" evidence="10">
    <location>
        <begin position="372"/>
        <end position="396"/>
    </location>
</feature>
<dbReference type="PROSITE" id="PS50884">
    <property type="entry name" value="ZF_DOF_2"/>
    <property type="match status" value="1"/>
</dbReference>
<name>A0AAW1NAS3_SAPOF</name>
<accession>A0AAW1NAS3</accession>
<dbReference type="GO" id="GO:0008270">
    <property type="term" value="F:zinc ion binding"/>
    <property type="evidence" value="ECO:0007669"/>
    <property type="project" value="UniProtKB-KW"/>
</dbReference>
<protein>
    <recommendedName>
        <fullName evidence="9">Dof zinc finger protein</fullName>
    </recommendedName>
</protein>
<dbReference type="InterPro" id="IPR003851">
    <property type="entry name" value="Znf_Dof"/>
</dbReference>
<keyword evidence="13" id="KW-1185">Reference proteome</keyword>
<feature type="compositionally biased region" description="Low complexity" evidence="10">
    <location>
        <begin position="372"/>
        <end position="392"/>
    </location>
</feature>
<dbReference type="AlphaFoldDB" id="A0AAW1NAS3"/>
<comment type="caution">
    <text evidence="12">The sequence shown here is derived from an EMBL/GenBank/DDBJ whole genome shotgun (WGS) entry which is preliminary data.</text>
</comment>
<comment type="subcellular location">
    <subcellularLocation>
        <location evidence="8 9">Nucleus</location>
    </subcellularLocation>
</comment>
<evidence type="ECO:0000313" key="13">
    <source>
        <dbReference type="Proteomes" id="UP001443914"/>
    </source>
</evidence>
<evidence type="ECO:0000256" key="7">
    <source>
        <dbReference type="ARBA" id="ARBA00023242"/>
    </source>
</evidence>
<evidence type="ECO:0000256" key="6">
    <source>
        <dbReference type="ARBA" id="ARBA00023163"/>
    </source>
</evidence>
<dbReference type="PROSITE" id="PS01361">
    <property type="entry name" value="ZF_DOF_1"/>
    <property type="match status" value="1"/>
</dbReference>
<dbReference type="SUPFAM" id="SSF81995">
    <property type="entry name" value="beta-sandwich domain of Sec23/24"/>
    <property type="match status" value="1"/>
</dbReference>
<dbReference type="InterPro" id="IPR045174">
    <property type="entry name" value="Dof"/>
</dbReference>
<keyword evidence="6 9" id="KW-0804">Transcription</keyword>
<keyword evidence="2 8" id="KW-0863">Zinc-finger</keyword>
<evidence type="ECO:0000259" key="11">
    <source>
        <dbReference type="PROSITE" id="PS50884"/>
    </source>
</evidence>
<keyword evidence="7 8" id="KW-0539">Nucleus</keyword>
<keyword evidence="3 9" id="KW-0862">Zinc</keyword>
<dbReference type="PANTHER" id="PTHR31992">
    <property type="entry name" value="DOF ZINC FINGER PROTEIN DOF1.4-RELATED"/>
    <property type="match status" value="1"/>
</dbReference>
<feature type="compositionally biased region" description="Low complexity" evidence="10">
    <location>
        <begin position="144"/>
        <end position="169"/>
    </location>
</feature>
<evidence type="ECO:0000313" key="12">
    <source>
        <dbReference type="EMBL" id="KAK9755213.1"/>
    </source>
</evidence>
<feature type="domain" description="Dof-type" evidence="11">
    <location>
        <begin position="89"/>
        <end position="143"/>
    </location>
</feature>